<dbReference type="EMBL" id="CP036263">
    <property type="protein sequence ID" value="QDS99937.1"/>
    <property type="molecule type" value="Genomic_DNA"/>
</dbReference>
<dbReference type="AlphaFoldDB" id="A0A517MYP7"/>
<reference evidence="1 2" key="1">
    <citation type="submission" date="2019-02" db="EMBL/GenBank/DDBJ databases">
        <title>Deep-cultivation of Planctomycetes and their phenomic and genomic characterization uncovers novel biology.</title>
        <authorList>
            <person name="Wiegand S."/>
            <person name="Jogler M."/>
            <person name="Boedeker C."/>
            <person name="Pinto D."/>
            <person name="Vollmers J."/>
            <person name="Rivas-Marin E."/>
            <person name="Kohn T."/>
            <person name="Peeters S.H."/>
            <person name="Heuer A."/>
            <person name="Rast P."/>
            <person name="Oberbeckmann S."/>
            <person name="Bunk B."/>
            <person name="Jeske O."/>
            <person name="Meyerdierks A."/>
            <person name="Storesund J.E."/>
            <person name="Kallscheuer N."/>
            <person name="Luecker S."/>
            <person name="Lage O.M."/>
            <person name="Pohl T."/>
            <person name="Merkel B.J."/>
            <person name="Hornburger P."/>
            <person name="Mueller R.-W."/>
            <person name="Bruemmer F."/>
            <person name="Labrenz M."/>
            <person name="Spormann A.M."/>
            <person name="Op den Camp H."/>
            <person name="Overmann J."/>
            <person name="Amann R."/>
            <person name="Jetten M.S.M."/>
            <person name="Mascher T."/>
            <person name="Medema M.H."/>
            <person name="Devos D.P."/>
            <person name="Kaster A.-K."/>
            <person name="Ovreas L."/>
            <person name="Rohde M."/>
            <person name="Galperin M.Y."/>
            <person name="Jogler C."/>
        </authorList>
    </citation>
    <scope>NUCLEOTIDE SEQUENCE [LARGE SCALE GENOMIC DNA]</scope>
    <source>
        <strain evidence="1 2">HG15A2</strain>
    </source>
</reference>
<evidence type="ECO:0000313" key="2">
    <source>
        <dbReference type="Proteomes" id="UP000319852"/>
    </source>
</evidence>
<dbReference type="InterPro" id="IPR011474">
    <property type="entry name" value="DUF1580"/>
</dbReference>
<organism evidence="1 2">
    <name type="scientific">Adhaeretor mobilis</name>
    <dbReference type="NCBI Taxonomy" id="1930276"/>
    <lineage>
        <taxon>Bacteria</taxon>
        <taxon>Pseudomonadati</taxon>
        <taxon>Planctomycetota</taxon>
        <taxon>Planctomycetia</taxon>
        <taxon>Pirellulales</taxon>
        <taxon>Lacipirellulaceae</taxon>
        <taxon>Adhaeretor</taxon>
    </lineage>
</organism>
<accession>A0A517MYP7</accession>
<keyword evidence="2" id="KW-1185">Reference proteome</keyword>
<protein>
    <recommendedName>
        <fullName evidence="3">DUF1580 domain-containing protein</fullName>
    </recommendedName>
</protein>
<dbReference type="Pfam" id="PF07618">
    <property type="entry name" value="DUF1580"/>
    <property type="match status" value="1"/>
</dbReference>
<sequence>MIQDEKLFPLPTAYEKATGIRPHPATCHRHKTCGIKGVRLETIKCGGRRFTSVEAVQRFNAEITAAADGGLPKPRTERQRVTAIERAERELASENL</sequence>
<dbReference type="RefSeq" id="WP_218932002.1">
    <property type="nucleotide sequence ID" value="NZ_CP036263.1"/>
</dbReference>
<proteinExistence type="predicted"/>
<dbReference type="Proteomes" id="UP000319852">
    <property type="component" value="Chromosome"/>
</dbReference>
<evidence type="ECO:0000313" key="1">
    <source>
        <dbReference type="EMBL" id="QDS99937.1"/>
    </source>
</evidence>
<dbReference type="KEGG" id="amob:HG15A2_32700"/>
<evidence type="ECO:0008006" key="3">
    <source>
        <dbReference type="Google" id="ProtNLM"/>
    </source>
</evidence>
<name>A0A517MYP7_9BACT</name>
<gene>
    <name evidence="1" type="ORF">HG15A2_32700</name>
</gene>